<comment type="caution">
    <text evidence="2">The sequence shown here is derived from an EMBL/GenBank/DDBJ whole genome shotgun (WGS) entry which is preliminary data.</text>
</comment>
<dbReference type="InterPro" id="IPR001387">
    <property type="entry name" value="Cro/C1-type_HTH"/>
</dbReference>
<dbReference type="Pfam" id="PF00717">
    <property type="entry name" value="Peptidase_S24"/>
    <property type="match status" value="1"/>
</dbReference>
<dbReference type="InterPro" id="IPR036286">
    <property type="entry name" value="LexA/Signal_pep-like_sf"/>
</dbReference>
<dbReference type="Proteomes" id="UP000474159">
    <property type="component" value="Unassembled WGS sequence"/>
</dbReference>
<dbReference type="SUPFAM" id="SSF51306">
    <property type="entry name" value="LexA/Signal peptidase"/>
    <property type="match status" value="1"/>
</dbReference>
<dbReference type="InterPro" id="IPR015927">
    <property type="entry name" value="Peptidase_S24_S26A/B/C"/>
</dbReference>
<dbReference type="PROSITE" id="PS50943">
    <property type="entry name" value="HTH_CROC1"/>
    <property type="match status" value="1"/>
</dbReference>
<dbReference type="CDD" id="cd00093">
    <property type="entry name" value="HTH_XRE"/>
    <property type="match status" value="1"/>
</dbReference>
<evidence type="ECO:0000313" key="3">
    <source>
        <dbReference type="Proteomes" id="UP000474159"/>
    </source>
</evidence>
<proteinExistence type="predicted"/>
<evidence type="ECO:0000313" key="2">
    <source>
        <dbReference type="EMBL" id="KAB1075428.1"/>
    </source>
</evidence>
<name>A0A6L3SRK3_9HYPH</name>
<accession>A0A6L3SRK3</accession>
<dbReference type="Gene3D" id="1.10.260.40">
    <property type="entry name" value="lambda repressor-like DNA-binding domains"/>
    <property type="match status" value="1"/>
</dbReference>
<reference evidence="2 3" key="1">
    <citation type="submission" date="2019-09" db="EMBL/GenBank/DDBJ databases">
        <title>YIM 48816 draft genome.</title>
        <authorList>
            <person name="Jiang L."/>
        </authorList>
    </citation>
    <scope>NUCLEOTIDE SEQUENCE [LARGE SCALE GENOMIC DNA]</scope>
    <source>
        <strain evidence="2 3">YIM 48816</strain>
    </source>
</reference>
<dbReference type="RefSeq" id="WP_151003424.1">
    <property type="nucleotide sequence ID" value="NZ_BPQY01000036.1"/>
</dbReference>
<dbReference type="EMBL" id="VZZK01000034">
    <property type="protein sequence ID" value="KAB1075428.1"/>
    <property type="molecule type" value="Genomic_DNA"/>
</dbReference>
<dbReference type="SUPFAM" id="SSF47413">
    <property type="entry name" value="lambda repressor-like DNA-binding domains"/>
    <property type="match status" value="1"/>
</dbReference>
<keyword evidence="3" id="KW-1185">Reference proteome</keyword>
<gene>
    <name evidence="2" type="ORF">F6X53_25015</name>
</gene>
<dbReference type="OrthoDB" id="528805at2"/>
<dbReference type="InterPro" id="IPR010982">
    <property type="entry name" value="Lambda_DNA-bd_dom_sf"/>
</dbReference>
<dbReference type="AlphaFoldDB" id="A0A6L3SRK3"/>
<dbReference type="CDD" id="cd06462">
    <property type="entry name" value="Peptidase_S24_S26"/>
    <property type="match status" value="1"/>
</dbReference>
<sequence length="197" mass="21921">MSARLAAGYATRPEAAAALGMSVSTYESHENGLRATKGIPLESARQYARRFRVSLNWLLTGQGERSTSAVGVEIRGFIGAGAEIEDVEGSARYEELGITPDDADELEWYEVIGNSMEPRVYAGEFVAFEKREYEPSQLLRTECLVYLDDKRRFFKKLNPGTGPGLYDLISHNAEDRPDERVVKAGKLAMIVSRPRRA</sequence>
<feature type="domain" description="HTH cro/C1-type" evidence="1">
    <location>
        <begin position="14"/>
        <end position="58"/>
    </location>
</feature>
<dbReference type="GO" id="GO:0003677">
    <property type="term" value="F:DNA binding"/>
    <property type="evidence" value="ECO:0007669"/>
    <property type="project" value="InterPro"/>
</dbReference>
<evidence type="ECO:0000259" key="1">
    <source>
        <dbReference type="PROSITE" id="PS50943"/>
    </source>
</evidence>
<protein>
    <recommendedName>
        <fullName evidence="1">HTH cro/C1-type domain-containing protein</fullName>
    </recommendedName>
</protein>
<organism evidence="2 3">
    <name type="scientific">Methylobacterium soli</name>
    <dbReference type="NCBI Taxonomy" id="553447"/>
    <lineage>
        <taxon>Bacteria</taxon>
        <taxon>Pseudomonadati</taxon>
        <taxon>Pseudomonadota</taxon>
        <taxon>Alphaproteobacteria</taxon>
        <taxon>Hyphomicrobiales</taxon>
        <taxon>Methylobacteriaceae</taxon>
        <taxon>Methylobacterium</taxon>
    </lineage>
</organism>